<gene>
    <name evidence="2" type="ORF">F5544_11145</name>
</gene>
<evidence type="ECO:0000313" key="2">
    <source>
        <dbReference type="EMBL" id="QIS10123.1"/>
    </source>
</evidence>
<sequence length="169" mass="17476">MTITVNMCARVLAIFAAAPISLAVAAPAALADTADTVYFSYGPEVNCAITGDGTVGCDVSPGYWLSLPVADRSIPVPFVPVRQVVIDQPWLPAHPGSAIGAFTLPGGNPFLGTIKTGEGYASIWVDHAGATCTITGFHYSGPGLSCSSKGHSFALYSDHDGVRGGIYMR</sequence>
<reference evidence="2 3" key="1">
    <citation type="journal article" date="2019" name="ACS Chem. Biol.">
        <title>Identification and Mobilization of a Cryptic Antibiotic Biosynthesis Gene Locus from a Human-Pathogenic Nocardia Isolate.</title>
        <authorList>
            <person name="Herisse M."/>
            <person name="Ishida K."/>
            <person name="Porter J.L."/>
            <person name="Howden B."/>
            <person name="Hertweck C."/>
            <person name="Stinear T.P."/>
            <person name="Pidot S.J."/>
        </authorList>
    </citation>
    <scope>NUCLEOTIDE SEQUENCE [LARGE SCALE GENOMIC DNA]</scope>
    <source>
        <strain evidence="2 3">AUSMDU00012717</strain>
    </source>
</reference>
<proteinExistence type="predicted"/>
<dbReference type="EMBL" id="CP046172">
    <property type="protein sequence ID" value="QIS10123.1"/>
    <property type="molecule type" value="Genomic_DNA"/>
</dbReference>
<name>A0A6G9YAQ2_9NOCA</name>
<protein>
    <submittedName>
        <fullName evidence="2">Uncharacterized protein</fullName>
    </submittedName>
</protein>
<feature type="signal peptide" evidence="1">
    <location>
        <begin position="1"/>
        <end position="31"/>
    </location>
</feature>
<feature type="chain" id="PRO_5026097213" evidence="1">
    <location>
        <begin position="32"/>
        <end position="169"/>
    </location>
</feature>
<dbReference type="KEGG" id="nah:F5544_11145"/>
<dbReference type="AlphaFoldDB" id="A0A6G9YAQ2"/>
<keyword evidence="1" id="KW-0732">Signal</keyword>
<dbReference type="RefSeq" id="WP_167473144.1">
    <property type="nucleotide sequence ID" value="NZ_CP046172.1"/>
</dbReference>
<accession>A0A6G9YAQ2</accession>
<organism evidence="2 3">
    <name type="scientific">Nocardia arthritidis</name>
    <dbReference type="NCBI Taxonomy" id="228602"/>
    <lineage>
        <taxon>Bacteria</taxon>
        <taxon>Bacillati</taxon>
        <taxon>Actinomycetota</taxon>
        <taxon>Actinomycetes</taxon>
        <taxon>Mycobacteriales</taxon>
        <taxon>Nocardiaceae</taxon>
        <taxon>Nocardia</taxon>
    </lineage>
</organism>
<dbReference type="Proteomes" id="UP000503540">
    <property type="component" value="Chromosome"/>
</dbReference>
<keyword evidence="3" id="KW-1185">Reference proteome</keyword>
<evidence type="ECO:0000256" key="1">
    <source>
        <dbReference type="SAM" id="SignalP"/>
    </source>
</evidence>
<evidence type="ECO:0000313" key="3">
    <source>
        <dbReference type="Proteomes" id="UP000503540"/>
    </source>
</evidence>